<keyword evidence="6 13" id="KW-0812">Transmembrane</keyword>
<dbReference type="OrthoDB" id="9800627at2"/>
<gene>
    <name evidence="15" type="ordered locus">AciPR4_3282</name>
</gene>
<protein>
    <submittedName>
        <fullName evidence="15">Peptidase M50</fullName>
    </submittedName>
</protein>
<keyword evidence="12 13" id="KW-0472">Membrane</keyword>
<evidence type="ECO:0000256" key="13">
    <source>
        <dbReference type="SAM" id="Phobius"/>
    </source>
</evidence>
<evidence type="ECO:0000256" key="7">
    <source>
        <dbReference type="ARBA" id="ARBA00022723"/>
    </source>
</evidence>
<evidence type="ECO:0000256" key="2">
    <source>
        <dbReference type="ARBA" id="ARBA00004651"/>
    </source>
</evidence>
<dbReference type="InterPro" id="IPR052348">
    <property type="entry name" value="Metallopeptidase_M50B"/>
</dbReference>
<name>E8V855_TERSS</name>
<evidence type="ECO:0000256" key="5">
    <source>
        <dbReference type="ARBA" id="ARBA00022670"/>
    </source>
</evidence>
<evidence type="ECO:0000256" key="8">
    <source>
        <dbReference type="ARBA" id="ARBA00022801"/>
    </source>
</evidence>
<accession>E8V855</accession>
<feature type="transmembrane region" description="Helical" evidence="13">
    <location>
        <begin position="52"/>
        <end position="73"/>
    </location>
</feature>
<dbReference type="Pfam" id="PF02163">
    <property type="entry name" value="Peptidase_M50"/>
    <property type="match status" value="1"/>
</dbReference>
<dbReference type="GO" id="GO:0005886">
    <property type="term" value="C:plasma membrane"/>
    <property type="evidence" value="ECO:0007669"/>
    <property type="project" value="UniProtKB-SubCell"/>
</dbReference>
<dbReference type="InterPro" id="IPR044537">
    <property type="entry name" value="Rip2-like"/>
</dbReference>
<comment type="cofactor">
    <cofactor evidence="1">
        <name>Zn(2+)</name>
        <dbReference type="ChEBI" id="CHEBI:29105"/>
    </cofactor>
</comment>
<dbReference type="CDD" id="cd06158">
    <property type="entry name" value="S2P-M50_like_1"/>
    <property type="match status" value="1"/>
</dbReference>
<dbReference type="InterPro" id="IPR008915">
    <property type="entry name" value="Peptidase_M50"/>
</dbReference>
<evidence type="ECO:0000256" key="4">
    <source>
        <dbReference type="ARBA" id="ARBA00022475"/>
    </source>
</evidence>
<evidence type="ECO:0000259" key="14">
    <source>
        <dbReference type="Pfam" id="PF02163"/>
    </source>
</evidence>
<dbReference type="GO" id="GO:0006508">
    <property type="term" value="P:proteolysis"/>
    <property type="evidence" value="ECO:0007669"/>
    <property type="project" value="UniProtKB-KW"/>
</dbReference>
<evidence type="ECO:0000313" key="16">
    <source>
        <dbReference type="Proteomes" id="UP000006844"/>
    </source>
</evidence>
<keyword evidence="5" id="KW-0645">Protease</keyword>
<feature type="domain" description="Peptidase M50" evidence="14">
    <location>
        <begin position="13"/>
        <end position="204"/>
    </location>
</feature>
<evidence type="ECO:0000256" key="10">
    <source>
        <dbReference type="ARBA" id="ARBA00022989"/>
    </source>
</evidence>
<keyword evidence="9" id="KW-0862">Zinc</keyword>
<dbReference type="PANTHER" id="PTHR35864">
    <property type="entry name" value="ZINC METALLOPROTEASE MJ0611-RELATED"/>
    <property type="match status" value="1"/>
</dbReference>
<comment type="similarity">
    <text evidence="3">Belongs to the peptidase M50B family.</text>
</comment>
<dbReference type="eggNOG" id="COG1994">
    <property type="taxonomic scope" value="Bacteria"/>
</dbReference>
<keyword evidence="10 13" id="KW-1133">Transmembrane helix</keyword>
<feature type="transmembrane region" description="Helical" evidence="13">
    <location>
        <begin position="93"/>
        <end position="117"/>
    </location>
</feature>
<evidence type="ECO:0000313" key="15">
    <source>
        <dbReference type="EMBL" id="ADV84037.1"/>
    </source>
</evidence>
<dbReference type="Proteomes" id="UP000006844">
    <property type="component" value="Chromosome"/>
</dbReference>
<evidence type="ECO:0000256" key="1">
    <source>
        <dbReference type="ARBA" id="ARBA00001947"/>
    </source>
</evidence>
<dbReference type="AlphaFoldDB" id="E8V855"/>
<reference evidence="15 16" key="1">
    <citation type="journal article" date="2012" name="Stand. Genomic Sci.">
        <title>Complete genome sequence of Terriglobus saanensis type strain SP1PR4(T), an Acidobacteria from tundra soil.</title>
        <authorList>
            <person name="Rawat S.R."/>
            <person name="Mannisto M.K."/>
            <person name="Starovoytov V."/>
            <person name="Goodwin L."/>
            <person name="Nolan M."/>
            <person name="Hauser L."/>
            <person name="Land M."/>
            <person name="Davenport K.W."/>
            <person name="Woyke T."/>
            <person name="Haggblom M.M."/>
        </authorList>
    </citation>
    <scope>NUCLEOTIDE SEQUENCE</scope>
    <source>
        <strain evidence="16">ATCC BAA-1853 / DSM 23119 / SP1PR4</strain>
    </source>
</reference>
<evidence type="ECO:0000256" key="9">
    <source>
        <dbReference type="ARBA" id="ARBA00022833"/>
    </source>
</evidence>
<comment type="subcellular location">
    <subcellularLocation>
        <location evidence="2">Cell membrane</location>
        <topology evidence="2">Multi-pass membrane protein</topology>
    </subcellularLocation>
</comment>
<dbReference type="PANTHER" id="PTHR35864:SF1">
    <property type="entry name" value="ZINC METALLOPROTEASE YWHC-RELATED"/>
    <property type="match status" value="1"/>
</dbReference>
<organism evidence="15 16">
    <name type="scientific">Terriglobus saanensis (strain ATCC BAA-1853 / DSM 23119 / SP1PR4)</name>
    <dbReference type="NCBI Taxonomy" id="401053"/>
    <lineage>
        <taxon>Bacteria</taxon>
        <taxon>Pseudomonadati</taxon>
        <taxon>Acidobacteriota</taxon>
        <taxon>Terriglobia</taxon>
        <taxon>Terriglobales</taxon>
        <taxon>Acidobacteriaceae</taxon>
        <taxon>Terriglobus</taxon>
    </lineage>
</organism>
<keyword evidence="7" id="KW-0479">Metal-binding</keyword>
<keyword evidence="16" id="KW-1185">Reference proteome</keyword>
<keyword evidence="11" id="KW-0482">Metalloprotease</keyword>
<dbReference type="RefSeq" id="WP_013569768.1">
    <property type="nucleotide sequence ID" value="NC_014963.1"/>
</dbReference>
<feature type="transmembrane region" description="Helical" evidence="13">
    <location>
        <begin position="198"/>
        <end position="223"/>
    </location>
</feature>
<evidence type="ECO:0000256" key="12">
    <source>
        <dbReference type="ARBA" id="ARBA00023136"/>
    </source>
</evidence>
<evidence type="ECO:0000256" key="3">
    <source>
        <dbReference type="ARBA" id="ARBA00007931"/>
    </source>
</evidence>
<dbReference type="STRING" id="401053.AciPR4_3282"/>
<dbReference type="GO" id="GO:0008237">
    <property type="term" value="F:metallopeptidase activity"/>
    <property type="evidence" value="ECO:0007669"/>
    <property type="project" value="UniProtKB-KW"/>
</dbReference>
<dbReference type="EMBL" id="CP002467">
    <property type="protein sequence ID" value="ADV84037.1"/>
    <property type="molecule type" value="Genomic_DNA"/>
</dbReference>
<proteinExistence type="inferred from homology"/>
<feature type="transmembrane region" description="Helical" evidence="13">
    <location>
        <begin position="6"/>
        <end position="31"/>
    </location>
</feature>
<feature type="transmembrane region" description="Helical" evidence="13">
    <location>
        <begin position="146"/>
        <end position="170"/>
    </location>
</feature>
<dbReference type="GO" id="GO:0046872">
    <property type="term" value="F:metal ion binding"/>
    <property type="evidence" value="ECO:0007669"/>
    <property type="project" value="UniProtKB-KW"/>
</dbReference>
<dbReference type="HOGENOM" id="CLU_086979_0_0_0"/>
<evidence type="ECO:0000256" key="6">
    <source>
        <dbReference type="ARBA" id="ARBA00022692"/>
    </source>
</evidence>
<dbReference type="KEGG" id="tsa:AciPR4_3282"/>
<sequence length="230" mass="25284">MHQDVAIILFEFAALIFAFCIHEASHAWMASRLGDQTARMLGRVTLNPMKHLDPLGSVIIPLISAFYHAPLIGWAKPTPVTPRNFKNYRRDDILVTIAGPLSNLLVAVACLLLLIILNHTGAKVSVANAAGMVLGFSEASMVGSSILFPIILLLYASLLVNLSLFAFNLIPIPPLDGSRVLTHFLSPRLQDLYNKVGMFSLLILMLVGGRLMGFVFVPMLLFFNRILFSI</sequence>
<evidence type="ECO:0000256" key="11">
    <source>
        <dbReference type="ARBA" id="ARBA00023049"/>
    </source>
</evidence>
<keyword evidence="8" id="KW-0378">Hydrolase</keyword>
<keyword evidence="4" id="KW-1003">Cell membrane</keyword>